<dbReference type="Proteomes" id="UP001407405">
    <property type="component" value="Unassembled WGS sequence"/>
</dbReference>
<evidence type="ECO:0000313" key="2">
    <source>
        <dbReference type="EMBL" id="MEN1761669.1"/>
    </source>
</evidence>
<dbReference type="RefSeq" id="WP_343186954.1">
    <property type="nucleotide sequence ID" value="NZ_JBCITM010000019.1"/>
</dbReference>
<keyword evidence="3" id="KW-1185">Reference proteome</keyword>
<dbReference type="InterPro" id="IPR025841">
    <property type="entry name" value="CP_ATPgrasp_2"/>
</dbReference>
<reference evidence="2 3" key="1">
    <citation type="submission" date="2024-04" db="EMBL/GenBank/DDBJ databases">
        <title>Genome sequencing and metabolic network reconstruction of aminoacids and betaine degradation by Anoxynatronum sibiricum.</title>
        <authorList>
            <person name="Detkova E.N."/>
            <person name="Boltjanskaja Y.V."/>
            <person name="Mardanov A.V."/>
            <person name="Kevbrin V."/>
        </authorList>
    </citation>
    <scope>NUCLEOTIDE SEQUENCE [LARGE SCALE GENOMIC DNA]</scope>
    <source>
        <strain evidence="2 3">Z-7981</strain>
    </source>
</reference>
<feature type="domain" description="Circularly permuted ATP-grasp type 2" evidence="1">
    <location>
        <begin position="231"/>
        <end position="414"/>
    </location>
</feature>
<name>A0ABU9VX54_9CLOT</name>
<accession>A0ABU9VX54</accession>
<evidence type="ECO:0000313" key="3">
    <source>
        <dbReference type="Proteomes" id="UP001407405"/>
    </source>
</evidence>
<evidence type="ECO:0000259" key="1">
    <source>
        <dbReference type="Pfam" id="PF14403"/>
    </source>
</evidence>
<sequence>MKETLSPYWDQYRQWVLAHPLEMQASHERLMAEVADSPAKYKGKPVEFLHQPFFMTSSQWQHLDRITQTMMNLIKRVTREYVENPAFRKHFPFSPLTESLILRDPGYDYSVPVTRIDLFYQLETGAFQFCEINTDGSSGMVEARELQQIIGGSPAVKALNLKADALQGGEFFNSWINALQRNYRHWRASRNKGTDFPEIPRVAIVDLFSSEPPSEFMEFQKSFEDAGCPCVVVDARDLVLKNGRLMAGNQVIDVIYRRLVTWELVENWQQLTPLAEAIETDQVCLVGAVRSQIPHHKRFFAILHDEEATGFLDESQRRFVREHVPYTAQLQQKDEAVWQHWLKEKDRYIIKPEDRYASYGVYAGQDWSSEEWEKKLQKAAEEDYLIQEFCQVPQLPMAMMKDRQVDFEPFYYLTGCFVYNEVFQGPYIRAGRHSIIGSVVECFTVPAFRVADQ</sequence>
<dbReference type="SUPFAM" id="SSF56059">
    <property type="entry name" value="Glutathione synthetase ATP-binding domain-like"/>
    <property type="match status" value="1"/>
</dbReference>
<organism evidence="2 3">
    <name type="scientific">Anoxynatronum sibiricum</name>
    <dbReference type="NCBI Taxonomy" id="210623"/>
    <lineage>
        <taxon>Bacteria</taxon>
        <taxon>Bacillati</taxon>
        <taxon>Bacillota</taxon>
        <taxon>Clostridia</taxon>
        <taxon>Eubacteriales</taxon>
        <taxon>Clostridiaceae</taxon>
        <taxon>Anoxynatronum</taxon>
    </lineage>
</organism>
<protein>
    <submittedName>
        <fullName evidence="2">Circularly permuted type 2 ATP-grasp protein</fullName>
    </submittedName>
</protein>
<comment type="caution">
    <text evidence="2">The sequence shown here is derived from an EMBL/GenBank/DDBJ whole genome shotgun (WGS) entry which is preliminary data.</text>
</comment>
<dbReference type="Pfam" id="PF14403">
    <property type="entry name" value="CP_ATPgrasp_2"/>
    <property type="match status" value="1"/>
</dbReference>
<gene>
    <name evidence="2" type="ORF">AAIG11_14370</name>
</gene>
<dbReference type="EMBL" id="JBCITM010000019">
    <property type="protein sequence ID" value="MEN1761669.1"/>
    <property type="molecule type" value="Genomic_DNA"/>
</dbReference>
<proteinExistence type="predicted"/>